<dbReference type="InterPro" id="IPR036915">
    <property type="entry name" value="Cyclin-like_sf"/>
</dbReference>
<accession>A0A8I6S3D9</accession>
<dbReference type="KEGG" id="clec:106671139"/>
<dbReference type="GO" id="GO:0006357">
    <property type="term" value="P:regulation of transcription by RNA polymerase II"/>
    <property type="evidence" value="ECO:0007669"/>
    <property type="project" value="InterPro"/>
</dbReference>
<evidence type="ECO:0000256" key="1">
    <source>
        <dbReference type="ARBA" id="ARBA00010390"/>
    </source>
</evidence>
<feature type="domain" description="Cyclin-like" evidence="6">
    <location>
        <begin position="45"/>
        <end position="142"/>
    </location>
</feature>
<name>A0A8I6S3D9_CIMLE</name>
<reference evidence="7" key="1">
    <citation type="submission" date="2022-01" db="UniProtKB">
        <authorList>
            <consortium name="EnsemblMetazoa"/>
        </authorList>
    </citation>
    <scope>IDENTIFICATION</scope>
</reference>
<dbReference type="GeneID" id="106671139"/>
<keyword evidence="3 5" id="KW-0195">Cyclin</keyword>
<organism evidence="7 8">
    <name type="scientific">Cimex lectularius</name>
    <name type="common">Bed bug</name>
    <name type="synonym">Acanthia lectularia</name>
    <dbReference type="NCBI Taxonomy" id="79782"/>
    <lineage>
        <taxon>Eukaryota</taxon>
        <taxon>Metazoa</taxon>
        <taxon>Ecdysozoa</taxon>
        <taxon>Arthropoda</taxon>
        <taxon>Hexapoda</taxon>
        <taxon>Insecta</taxon>
        <taxon>Pterygota</taxon>
        <taxon>Neoptera</taxon>
        <taxon>Paraneoptera</taxon>
        <taxon>Hemiptera</taxon>
        <taxon>Heteroptera</taxon>
        <taxon>Panheteroptera</taxon>
        <taxon>Cimicomorpha</taxon>
        <taxon>Cimicidae</taxon>
        <taxon>Cimex</taxon>
    </lineage>
</organism>
<comment type="similarity">
    <text evidence="1">Belongs to the cyclin family. Cyclin-like FAM58 subfamily.</text>
</comment>
<protein>
    <recommendedName>
        <fullName evidence="2">Cyclin-Q</fullName>
    </recommendedName>
    <alternativeName>
        <fullName evidence="4">Cyclin-related protein FAM58A</fullName>
    </alternativeName>
</protein>
<dbReference type="Gene3D" id="1.10.472.10">
    <property type="entry name" value="Cyclin-like"/>
    <property type="match status" value="2"/>
</dbReference>
<evidence type="ECO:0000256" key="4">
    <source>
        <dbReference type="ARBA" id="ARBA00032419"/>
    </source>
</evidence>
<dbReference type="Pfam" id="PF00134">
    <property type="entry name" value="Cyclin_N"/>
    <property type="match status" value="1"/>
</dbReference>
<dbReference type="CDD" id="cd20534">
    <property type="entry name" value="CYCLIN_CCNM_CCNQ_rpt1"/>
    <property type="match status" value="1"/>
</dbReference>
<evidence type="ECO:0000256" key="3">
    <source>
        <dbReference type="ARBA" id="ARBA00023127"/>
    </source>
</evidence>
<dbReference type="PANTHER" id="PTHR10026">
    <property type="entry name" value="CYCLIN"/>
    <property type="match status" value="1"/>
</dbReference>
<dbReference type="CDD" id="cd20535">
    <property type="entry name" value="CYCLIN_CCNM_CCNQ_rpt2"/>
    <property type="match status" value="1"/>
</dbReference>
<dbReference type="OrthoDB" id="79090at2759"/>
<dbReference type="InterPro" id="IPR048053">
    <property type="entry name" value="Cyclin-Q_second_cyclin_box"/>
</dbReference>
<dbReference type="SUPFAM" id="SSF47954">
    <property type="entry name" value="Cyclin-like"/>
    <property type="match status" value="2"/>
</dbReference>
<proteinExistence type="inferred from homology"/>
<keyword evidence="8" id="KW-1185">Reference proteome</keyword>
<dbReference type="GO" id="GO:0016538">
    <property type="term" value="F:cyclin-dependent protein serine/threonine kinase regulator activity"/>
    <property type="evidence" value="ECO:0007669"/>
    <property type="project" value="InterPro"/>
</dbReference>
<dbReference type="InterPro" id="IPR006671">
    <property type="entry name" value="Cyclin_N"/>
</dbReference>
<evidence type="ECO:0000313" key="7">
    <source>
        <dbReference type="EnsemblMetazoa" id="XP_014257476.1"/>
    </source>
</evidence>
<dbReference type="AlphaFoldDB" id="A0A8I6S3D9"/>
<dbReference type="Proteomes" id="UP000494040">
    <property type="component" value="Unassembled WGS sequence"/>
</dbReference>
<evidence type="ECO:0000256" key="2">
    <source>
        <dbReference type="ARBA" id="ARBA00019501"/>
    </source>
</evidence>
<dbReference type="EnsemblMetazoa" id="XM_014401990.2">
    <property type="protein sequence ID" value="XP_014257476.1"/>
    <property type="gene ID" value="LOC106671139"/>
</dbReference>
<evidence type="ECO:0000313" key="8">
    <source>
        <dbReference type="Proteomes" id="UP000494040"/>
    </source>
</evidence>
<dbReference type="InterPro" id="IPR043198">
    <property type="entry name" value="Cyclin/Ssn8"/>
</dbReference>
<dbReference type="OMA" id="KFFCEID"/>
<sequence>MSWVDTMVQYKLSGADSDQKQYEEERCKSCRVDYRFEESNFSAVRFIFECGYKLKATPVTIASAATILHRFFAEVNTSYDRYLIATTALYLSGKLLDDKHRLRDVINVAHHTLHRGSSSLDLKEEYWARRDSVVQAEFLIMRVLRFETKRLMPHTYLLHYLATLRTWIPKGTWDAVPICQASLAFLQDLHHSPTVIEHQVQHLALACIHLAIQTYGVVVPAVKENEYSDWYTHLAKGVTNEIIWKIIDTIIDIYNFKFPK</sequence>
<dbReference type="InterPro" id="IPR048055">
    <property type="entry name" value="Cyclin-Q_first_cyclin_box"/>
</dbReference>
<dbReference type="RefSeq" id="XP_014257476.1">
    <property type="nucleotide sequence ID" value="XM_014401990.2"/>
</dbReference>
<dbReference type="SMART" id="SM00385">
    <property type="entry name" value="CYCLIN"/>
    <property type="match status" value="1"/>
</dbReference>
<evidence type="ECO:0000259" key="6">
    <source>
        <dbReference type="SMART" id="SM00385"/>
    </source>
</evidence>
<evidence type="ECO:0000256" key="5">
    <source>
        <dbReference type="RuleBase" id="RU000383"/>
    </source>
</evidence>
<dbReference type="InterPro" id="IPR013763">
    <property type="entry name" value="Cyclin-like_dom"/>
</dbReference>